<feature type="region of interest" description="Disordered" evidence="21">
    <location>
        <begin position="857"/>
        <end position="915"/>
    </location>
</feature>
<dbReference type="InterPro" id="IPR002126">
    <property type="entry name" value="Cadherin-like_dom"/>
</dbReference>
<keyword evidence="7 22" id="KW-0812">Transmembrane</keyword>
<keyword evidence="6" id="KW-0597">Phosphoprotein</keyword>
<dbReference type="FunFam" id="2.60.40.60:FF:000247">
    <property type="entry name" value="Protocadherin 12"/>
    <property type="match status" value="1"/>
</dbReference>
<feature type="compositionally biased region" description="Basic and acidic residues" evidence="21">
    <location>
        <begin position="1197"/>
        <end position="1206"/>
    </location>
</feature>
<feature type="domain" description="Cadherin" evidence="24">
    <location>
        <begin position="621"/>
        <end position="720"/>
    </location>
</feature>
<dbReference type="PROSITE" id="PS00232">
    <property type="entry name" value="CADHERIN_1"/>
    <property type="match status" value="3"/>
</dbReference>
<evidence type="ECO:0000256" key="21">
    <source>
        <dbReference type="SAM" id="MobiDB-lite"/>
    </source>
</evidence>
<feature type="chain" id="PRO_5010331582" description="Protocadherin-12" evidence="23">
    <location>
        <begin position="23"/>
        <end position="1206"/>
    </location>
</feature>
<keyword evidence="8 23" id="KW-0732">Signal</keyword>
<evidence type="ECO:0000256" key="22">
    <source>
        <dbReference type="SAM" id="Phobius"/>
    </source>
</evidence>
<dbReference type="CTD" id="51294"/>
<dbReference type="FunFam" id="2.60.40.60:FF:000007">
    <property type="entry name" value="Protocadherin alpha 2"/>
    <property type="match status" value="1"/>
</dbReference>
<dbReference type="FunFam" id="2.60.40.60:FF:000002">
    <property type="entry name" value="Protocadherin alpha 2"/>
    <property type="match status" value="1"/>
</dbReference>
<comment type="subcellular location">
    <subcellularLocation>
        <location evidence="2">Cell junction</location>
    </subcellularLocation>
    <subcellularLocation>
        <location evidence="1">Cell membrane</location>
        <topology evidence="1">Single-pass type I membrane protein</topology>
    </subcellularLocation>
    <subcellularLocation>
        <location evidence="3">Secreted</location>
    </subcellularLocation>
</comment>
<evidence type="ECO:0000256" key="12">
    <source>
        <dbReference type="ARBA" id="ARBA00022949"/>
    </source>
</evidence>
<dbReference type="Pfam" id="PF08266">
    <property type="entry name" value="Cadherin_2"/>
    <property type="match status" value="1"/>
</dbReference>
<keyword evidence="9" id="KW-0677">Repeat</keyword>
<evidence type="ECO:0000313" key="25">
    <source>
        <dbReference type="Proteomes" id="UP001652624"/>
    </source>
</evidence>
<feature type="compositionally biased region" description="Low complexity" evidence="21">
    <location>
        <begin position="1176"/>
        <end position="1190"/>
    </location>
</feature>
<dbReference type="OrthoDB" id="6252479at2759"/>
<gene>
    <name evidence="26" type="primary">PCDH12</name>
</gene>
<dbReference type="PANTHER" id="PTHR24028">
    <property type="entry name" value="CADHERIN-87A"/>
    <property type="match status" value="1"/>
</dbReference>
<dbReference type="CDD" id="cd11304">
    <property type="entry name" value="Cadherin_repeat"/>
    <property type="match status" value="6"/>
</dbReference>
<dbReference type="InterPro" id="IPR050174">
    <property type="entry name" value="Protocadherin/Cadherin-CA"/>
</dbReference>
<keyword evidence="13 22" id="KW-1133">Transmembrane helix</keyword>
<feature type="compositionally biased region" description="Acidic residues" evidence="21">
    <location>
        <begin position="1015"/>
        <end position="1027"/>
    </location>
</feature>
<dbReference type="Gene3D" id="2.60.40.60">
    <property type="entry name" value="Cadherins"/>
    <property type="match status" value="6"/>
</dbReference>
<feature type="region of interest" description="Disordered" evidence="21">
    <location>
        <begin position="976"/>
        <end position="1027"/>
    </location>
</feature>
<evidence type="ECO:0000259" key="24">
    <source>
        <dbReference type="PROSITE" id="PS50268"/>
    </source>
</evidence>
<feature type="domain" description="Cadherin" evidence="24">
    <location>
        <begin position="31"/>
        <end position="138"/>
    </location>
</feature>
<evidence type="ECO:0000256" key="4">
    <source>
        <dbReference type="ARBA" id="ARBA00022475"/>
    </source>
</evidence>
<dbReference type="SUPFAM" id="SSF49313">
    <property type="entry name" value="Cadherin-like"/>
    <property type="match status" value="5"/>
</dbReference>
<name>A0A1S2ZGL8_ERIEU</name>
<evidence type="ECO:0000256" key="5">
    <source>
        <dbReference type="ARBA" id="ARBA00022525"/>
    </source>
</evidence>
<dbReference type="InterPro" id="IPR020894">
    <property type="entry name" value="Cadherin_CS"/>
</dbReference>
<dbReference type="AlphaFoldDB" id="A0A1S2ZGL8"/>
<feature type="compositionally biased region" description="Polar residues" evidence="21">
    <location>
        <begin position="994"/>
        <end position="1005"/>
    </location>
</feature>
<dbReference type="GO" id="GO:0005576">
    <property type="term" value="C:extracellular region"/>
    <property type="evidence" value="ECO:0007669"/>
    <property type="project" value="UniProtKB-SubCell"/>
</dbReference>
<feature type="domain" description="Cadherin" evidence="24">
    <location>
        <begin position="139"/>
        <end position="247"/>
    </location>
</feature>
<evidence type="ECO:0000256" key="11">
    <source>
        <dbReference type="ARBA" id="ARBA00022889"/>
    </source>
</evidence>
<evidence type="ECO:0000256" key="19">
    <source>
        <dbReference type="ARBA" id="ARBA00082901"/>
    </source>
</evidence>
<feature type="region of interest" description="Disordered" evidence="21">
    <location>
        <begin position="1160"/>
        <end position="1206"/>
    </location>
</feature>
<feature type="domain" description="Cadherin" evidence="24">
    <location>
        <begin position="358"/>
        <end position="463"/>
    </location>
</feature>
<evidence type="ECO:0000256" key="23">
    <source>
        <dbReference type="SAM" id="SignalP"/>
    </source>
</evidence>
<dbReference type="InterPro" id="IPR013164">
    <property type="entry name" value="Cadherin_N"/>
</dbReference>
<dbReference type="PRINTS" id="PR00205">
    <property type="entry name" value="CADHERIN"/>
</dbReference>
<dbReference type="FunFam" id="2.60.40.60:FF:000003">
    <property type="entry name" value="Protocadherin alpha 2"/>
    <property type="match status" value="1"/>
</dbReference>
<dbReference type="GO" id="GO:0070161">
    <property type="term" value="C:anchoring junction"/>
    <property type="evidence" value="ECO:0007669"/>
    <property type="project" value="UniProtKB-SubCell"/>
</dbReference>
<evidence type="ECO:0000256" key="1">
    <source>
        <dbReference type="ARBA" id="ARBA00004251"/>
    </source>
</evidence>
<dbReference type="GO" id="GO:0007156">
    <property type="term" value="P:homophilic cell adhesion via plasma membrane adhesion molecules"/>
    <property type="evidence" value="ECO:0007669"/>
    <property type="project" value="InterPro"/>
</dbReference>
<evidence type="ECO:0000256" key="16">
    <source>
        <dbReference type="ARBA" id="ARBA00059072"/>
    </source>
</evidence>
<feature type="transmembrane region" description="Helical" evidence="22">
    <location>
        <begin position="719"/>
        <end position="743"/>
    </location>
</feature>
<keyword evidence="4" id="KW-1003">Cell membrane</keyword>
<dbReference type="PANTHER" id="PTHR24028:SF42">
    <property type="entry name" value="PROTOCADHERIN-12"/>
    <property type="match status" value="1"/>
</dbReference>
<dbReference type="RefSeq" id="XP_007519070.1">
    <property type="nucleotide sequence ID" value="XM_007519008.3"/>
</dbReference>
<evidence type="ECO:0000256" key="9">
    <source>
        <dbReference type="ARBA" id="ARBA00022737"/>
    </source>
</evidence>
<reference evidence="26" key="2">
    <citation type="submission" date="2025-08" db="UniProtKB">
        <authorList>
            <consortium name="RefSeq"/>
        </authorList>
    </citation>
    <scope>IDENTIFICATION</scope>
</reference>
<evidence type="ECO:0000256" key="17">
    <source>
        <dbReference type="ARBA" id="ARBA00072301"/>
    </source>
</evidence>
<keyword evidence="12" id="KW-0965">Cell junction</keyword>
<keyword evidence="11" id="KW-0130">Cell adhesion</keyword>
<protein>
    <recommendedName>
        <fullName evidence="17">Protocadherin-12</fullName>
    </recommendedName>
    <alternativeName>
        <fullName evidence="19">Vascular cadherin-2</fullName>
    </alternativeName>
    <alternativeName>
        <fullName evidence="18">Vascular endothelial cadherin-2</fullName>
    </alternativeName>
</protein>
<organism evidence="25 26">
    <name type="scientific">Erinaceus europaeus</name>
    <name type="common">Western European hedgehog</name>
    <dbReference type="NCBI Taxonomy" id="9365"/>
    <lineage>
        <taxon>Eukaryota</taxon>
        <taxon>Metazoa</taxon>
        <taxon>Chordata</taxon>
        <taxon>Craniata</taxon>
        <taxon>Vertebrata</taxon>
        <taxon>Euteleostomi</taxon>
        <taxon>Mammalia</taxon>
        <taxon>Eutheria</taxon>
        <taxon>Laurasiatheria</taxon>
        <taxon>Eulipotyphla</taxon>
        <taxon>Erinaceidae</taxon>
        <taxon>Erinaceinae</taxon>
        <taxon>Erinaceus</taxon>
    </lineage>
</organism>
<dbReference type="InterPro" id="IPR015919">
    <property type="entry name" value="Cadherin-like_sf"/>
</dbReference>
<evidence type="ECO:0000256" key="8">
    <source>
        <dbReference type="ARBA" id="ARBA00022729"/>
    </source>
</evidence>
<dbReference type="PROSITE" id="PS50268">
    <property type="entry name" value="CADHERIN_2"/>
    <property type="match status" value="6"/>
</dbReference>
<evidence type="ECO:0000256" key="13">
    <source>
        <dbReference type="ARBA" id="ARBA00022989"/>
    </source>
</evidence>
<feature type="domain" description="Cadherin" evidence="24">
    <location>
        <begin position="464"/>
        <end position="568"/>
    </location>
</feature>
<keyword evidence="14 22" id="KW-0472">Membrane</keyword>
<evidence type="ECO:0000256" key="6">
    <source>
        <dbReference type="ARBA" id="ARBA00022553"/>
    </source>
</evidence>
<evidence type="ECO:0000256" key="10">
    <source>
        <dbReference type="ARBA" id="ARBA00022837"/>
    </source>
</evidence>
<evidence type="ECO:0000256" key="3">
    <source>
        <dbReference type="ARBA" id="ARBA00004613"/>
    </source>
</evidence>
<proteinExistence type="predicted"/>
<evidence type="ECO:0000256" key="14">
    <source>
        <dbReference type="ARBA" id="ARBA00023136"/>
    </source>
</evidence>
<dbReference type="FunCoup" id="A0A1S2ZGL8">
    <property type="interactions" value="390"/>
</dbReference>
<dbReference type="GO" id="GO:0005886">
    <property type="term" value="C:plasma membrane"/>
    <property type="evidence" value="ECO:0007669"/>
    <property type="project" value="UniProtKB-SubCell"/>
</dbReference>
<evidence type="ECO:0000256" key="7">
    <source>
        <dbReference type="ARBA" id="ARBA00022692"/>
    </source>
</evidence>
<feature type="domain" description="Cadherin" evidence="24">
    <location>
        <begin position="248"/>
        <end position="355"/>
    </location>
</feature>
<dbReference type="SMART" id="SM00112">
    <property type="entry name" value="CA"/>
    <property type="match status" value="6"/>
</dbReference>
<dbReference type="InParanoid" id="A0A1S2ZGL8"/>
<keyword evidence="15" id="KW-0325">Glycoprotein</keyword>
<dbReference type="Proteomes" id="UP001652624">
    <property type="component" value="Chromosome 2"/>
</dbReference>
<evidence type="ECO:0000256" key="2">
    <source>
        <dbReference type="ARBA" id="ARBA00004282"/>
    </source>
</evidence>
<keyword evidence="25" id="KW-1185">Reference proteome</keyword>
<evidence type="ECO:0000313" key="26">
    <source>
        <dbReference type="RefSeq" id="XP_007519070.1"/>
    </source>
</evidence>
<reference evidence="25" key="1">
    <citation type="submission" date="2025-05" db="UniProtKB">
        <authorList>
            <consortium name="RefSeq"/>
        </authorList>
    </citation>
    <scope>NUCLEOTIDE SEQUENCE [LARGE SCALE GENOMIC DNA]</scope>
</reference>
<keyword evidence="5" id="KW-0964">Secreted</keyword>
<dbReference type="FunFam" id="2.60.40.60:FF:000193">
    <property type="entry name" value="Protocadherin 12"/>
    <property type="match status" value="1"/>
</dbReference>
<dbReference type="GO" id="GO:0005509">
    <property type="term" value="F:calcium ion binding"/>
    <property type="evidence" value="ECO:0007669"/>
    <property type="project" value="UniProtKB-UniRule"/>
</dbReference>
<dbReference type="Pfam" id="PF00028">
    <property type="entry name" value="Cadherin"/>
    <property type="match status" value="5"/>
</dbReference>
<accession>A0A1S2ZGL8</accession>
<evidence type="ECO:0000256" key="20">
    <source>
        <dbReference type="PROSITE-ProRule" id="PRU00043"/>
    </source>
</evidence>
<comment type="function">
    <text evidence="16">Cellular adhesion molecule that may play an important role in cell-cell interactions at interendothelial junctions. Acts as a regulator of cell migration, probably via increasing cell-cell adhesion. Promotes homotypic calcium-dependent aggregation and adhesion and clusters at intercellular junctions. Unable to bind to catenins, weakly associates with the cytoskeleton.</text>
</comment>
<keyword evidence="10 20" id="KW-0106">Calcium</keyword>
<sequence length="1206" mass="131377">MVPLLPLLPLVLGLLGPGGYLSLSGLCQEVATLTVKYQVLEEVPPGTLIGKLSRELGREGRRGQAGAAFQVLQLPQELPIQLDAEDGLLTTGRRLDREQLCRQWNPCLVSFDVLATGDLALIHVEIQVLDINDHQPQFPKGEQELEISESASLRTRIPLDRALDPDTGSNTLHSYTLSPSEHFALDVIVGPDEAKHAELVVVKELDREIHSSFDLVLTAYDSGDPPKSGTSLIKVNVLDSNDNSPVFAESSLALEIQEDATPGTLLINLTATDPDQGPNGEVEFFLSKHVPTEVLDTFSIDAKTGQVILRQPLDYEKHPAYEVDVQARDRGPNPIPAHCKILIKVLDVNDNAPNIHITWASQPALVSEALPRDSFIALVMANDLDSGNNGLVHCWLSQEMDHFRLKRTNGNTYMLLTNATLDREQWPRYTLTLLAQDQGQQPLSAQKQLSIQISDANDNAPVFEKSRYEVSTRENNQPSLHLLTVQAQDADLGVNGEISYHIRDSPASHLVAIDSDTGEVTVQRSLDYEQMTSFEFQVIAKDRGQPQLESRVSVWVSLLDANDNAPEVIHPILSDGKASLSVLVNASTGHLLVPIETPNGLGPVGAGTLPLASHSSRPFLLATIVARDADSGTNGELLYSIRSGNEAHLFTLSPHLGQLFINITNTSGLIGSEWELHIVVEDRGSPSLQTQALLRVSFVSSVDHLRDSAQEPGPLSTPVLTIICLLVLLAIFGLILVLIVSICRTEKKDNRAYNCREAESAYRQQPKRPQKQIQKADIHLVPVLRGQADEPNEVGLPHKDTGKEVMMEAGWDPCLQVPFHLTPTLYRTLRNQGNQGALAESREGLPDSVSLLFSHPRQRNASRENLTLPEPQPVAGQPRPRPLKAKGSPRERSPGDQAGEEALQSPPGSSATLRRQRNLNGKVAPEKESGPRQILRSLVRLSVAAFAERNPMEELTVDSPPVQQISQLLSLLHQGQFQPKPNHRGNKYLAKPSSGRSPVSETDGTGSRVGGQAELDQEEGSLDPEEDLSVKQLLEEELSSLLDPHTGLALERLSTPDPAWMARLSLPLSTNYRDNVFSADTMTSEEPRTFQTFGKGAAPELSPMGTQLASTFLSEMSSLLEMLLEQRPSVPVEAASEVLRRLSVCGRTLSLDLATSGALGTEVQGGLGGKKGGKGRTCSSSSSSSSSRGLWIQEPGAPRDVRDPRP</sequence>
<evidence type="ECO:0000256" key="18">
    <source>
        <dbReference type="ARBA" id="ARBA00078833"/>
    </source>
</evidence>
<dbReference type="FunFam" id="2.60.40.60:FF:000190">
    <property type="entry name" value="Protocadherin 12"/>
    <property type="match status" value="1"/>
</dbReference>
<dbReference type="eggNOG" id="KOG3594">
    <property type="taxonomic scope" value="Eukaryota"/>
</dbReference>
<feature type="signal peptide" evidence="23">
    <location>
        <begin position="1"/>
        <end position="22"/>
    </location>
</feature>
<dbReference type="GeneID" id="103109883"/>
<evidence type="ECO:0000256" key="15">
    <source>
        <dbReference type="ARBA" id="ARBA00023180"/>
    </source>
</evidence>